<organism evidence="1 2">
    <name type="scientific">Streptomyces broussonetiae</name>
    <dbReference type="NCBI Taxonomy" id="2686304"/>
    <lineage>
        <taxon>Bacteria</taxon>
        <taxon>Bacillati</taxon>
        <taxon>Actinomycetota</taxon>
        <taxon>Actinomycetes</taxon>
        <taxon>Kitasatosporales</taxon>
        <taxon>Streptomycetaceae</taxon>
        <taxon>Streptomyces</taxon>
    </lineage>
</organism>
<evidence type="ECO:0000313" key="1">
    <source>
        <dbReference type="EMBL" id="QHA05357.1"/>
    </source>
</evidence>
<accession>A0A6I6NAY4</accession>
<dbReference type="AlphaFoldDB" id="A0A6I6NAY4"/>
<name>A0A6I6NAY4_9ACTN</name>
<protein>
    <submittedName>
        <fullName evidence="1">Uncharacterized protein</fullName>
    </submittedName>
</protein>
<proteinExistence type="predicted"/>
<dbReference type="EMBL" id="CP047020">
    <property type="protein sequence ID" value="QHA05357.1"/>
    <property type="molecule type" value="Genomic_DNA"/>
</dbReference>
<dbReference type="Proteomes" id="UP000436138">
    <property type="component" value="Chromosome"/>
</dbReference>
<evidence type="ECO:0000313" key="2">
    <source>
        <dbReference type="Proteomes" id="UP000436138"/>
    </source>
</evidence>
<keyword evidence="2" id="KW-1185">Reference proteome</keyword>
<dbReference type="KEGG" id="sbro:GQF42_20505"/>
<gene>
    <name evidence="1" type="ORF">GQF42_20505</name>
</gene>
<reference evidence="1 2" key="1">
    <citation type="submission" date="2019-12" db="EMBL/GenBank/DDBJ databases">
        <title>Streptomyces sp. strain T44 isolated from rhizosphere soil of Broussonetia papyrifera.</title>
        <authorList>
            <person name="Mo P."/>
        </authorList>
    </citation>
    <scope>NUCLEOTIDE SEQUENCE [LARGE SCALE GENOMIC DNA]</scope>
    <source>
        <strain evidence="1 2">T44</strain>
    </source>
</reference>
<sequence length="45" mass="4618">MTPALAVVLAMQKMATIVALVVIVVAAPAVTAGWRGVMSPPVRMV</sequence>